<dbReference type="GO" id="GO:0005829">
    <property type="term" value="C:cytosol"/>
    <property type="evidence" value="ECO:0007669"/>
    <property type="project" value="TreeGrafter"/>
</dbReference>
<dbReference type="PROSITE" id="PS50975">
    <property type="entry name" value="ATP_GRASP"/>
    <property type="match status" value="1"/>
</dbReference>
<dbReference type="SUPFAM" id="SSF56059">
    <property type="entry name" value="Glutathione synthetase ATP-binding domain-like"/>
    <property type="match status" value="1"/>
</dbReference>
<dbReference type="Gene3D" id="3.30.470.20">
    <property type="entry name" value="ATP-grasp fold, B domain"/>
    <property type="match status" value="1"/>
</dbReference>
<comment type="caution">
    <text evidence="7">The sequence shown here is derived from an EMBL/GenBank/DDBJ whole genome shotgun (WGS) entry which is preliminary data.</text>
</comment>
<name>A0A0D1JMB7_9MYCO</name>
<dbReference type="GO" id="GO:0005524">
    <property type="term" value="F:ATP binding"/>
    <property type="evidence" value="ECO:0007669"/>
    <property type="project" value="UniProtKB-UniRule"/>
</dbReference>
<keyword evidence="8" id="KW-1185">Reference proteome</keyword>
<keyword evidence="3" id="KW-0658">Purine biosynthesis</keyword>
<evidence type="ECO:0000256" key="1">
    <source>
        <dbReference type="ARBA" id="ARBA00022598"/>
    </source>
</evidence>
<dbReference type="PANTHER" id="PTHR43055:SF1">
    <property type="entry name" value="FORMATE-DEPENDENT PHOSPHORIBOSYLGLYCINAMIDE FORMYLTRANSFERASE"/>
    <property type="match status" value="1"/>
</dbReference>
<proteinExistence type="predicted"/>
<dbReference type="GO" id="GO:0046872">
    <property type="term" value="F:metal ion binding"/>
    <property type="evidence" value="ECO:0007669"/>
    <property type="project" value="InterPro"/>
</dbReference>
<keyword evidence="2 5" id="KW-0547">Nucleotide-binding</keyword>
<dbReference type="GO" id="GO:0006164">
    <property type="term" value="P:purine nucleotide biosynthetic process"/>
    <property type="evidence" value="ECO:0007669"/>
    <property type="project" value="UniProtKB-KW"/>
</dbReference>
<dbReference type="PATRIC" id="fig|280871.6.peg.5955"/>
<protein>
    <recommendedName>
        <fullName evidence="6">ATP-grasp domain-containing protein</fullName>
    </recommendedName>
</protein>
<dbReference type="InterPro" id="IPR003135">
    <property type="entry name" value="ATP-grasp_carboxylate-amine"/>
</dbReference>
<dbReference type="SUPFAM" id="SSF52440">
    <property type="entry name" value="PreATP-grasp domain"/>
    <property type="match status" value="1"/>
</dbReference>
<dbReference type="AlphaFoldDB" id="A0A0D1JMB7"/>
<dbReference type="InterPro" id="IPR016185">
    <property type="entry name" value="PreATP-grasp_dom_sf"/>
</dbReference>
<keyword evidence="4 5" id="KW-0067">ATP-binding</keyword>
<dbReference type="Proteomes" id="UP000032221">
    <property type="component" value="Unassembled WGS sequence"/>
</dbReference>
<evidence type="ECO:0000313" key="7">
    <source>
        <dbReference type="EMBL" id="KIU13649.1"/>
    </source>
</evidence>
<keyword evidence="1" id="KW-0436">Ligase</keyword>
<evidence type="ECO:0000256" key="3">
    <source>
        <dbReference type="ARBA" id="ARBA00022755"/>
    </source>
</evidence>
<dbReference type="InterPro" id="IPR013815">
    <property type="entry name" value="ATP_grasp_subdomain_1"/>
</dbReference>
<dbReference type="Pfam" id="PF02222">
    <property type="entry name" value="ATP-grasp"/>
    <property type="match status" value="1"/>
</dbReference>
<evidence type="ECO:0000256" key="5">
    <source>
        <dbReference type="PROSITE-ProRule" id="PRU00409"/>
    </source>
</evidence>
<feature type="domain" description="ATP-grasp" evidence="6">
    <location>
        <begin position="101"/>
        <end position="297"/>
    </location>
</feature>
<dbReference type="Gene3D" id="3.40.50.20">
    <property type="match status" value="1"/>
</dbReference>
<dbReference type="Gene3D" id="3.30.1490.20">
    <property type="entry name" value="ATP-grasp fold, A domain"/>
    <property type="match status" value="1"/>
</dbReference>
<evidence type="ECO:0000259" key="6">
    <source>
        <dbReference type="PROSITE" id="PS50975"/>
    </source>
</evidence>
<sequence>MADELVDRTTVLVLGTGELSSELVLSFQRLGTRATAVAAPAGAAALRALIDRHTPQLVVVQSAVADLAADVVAGLAGLDEVAVFPTPTALRLASDREALRTLAANELGLPTAPFWFAGSVDELTAVAEHAGLPLTVSPAANTEGAGRSVLSRPEDVDVAWHRAVAAGSDRVMAETAVDVAAEFTMLTMRTQGPAGPVVQFCEPIGHRRDNGGPLELWQPQLLSESALDAARSIAARIAGKLGGTGLFTVDLLLGTDAESGAEEVYFATVHPMLTGAGFVTTRSQRLSQFDLHARAILGLPVDTIMISPAAGEVSRPSSDKAAVARALPDALAVAESDVRLSGEVCVALATAPDVVRARDRAHQVAAVLNQAAAINQTGK</sequence>
<gene>
    <name evidence="7" type="ORF">TL10_28705</name>
</gene>
<dbReference type="InterPro" id="IPR011761">
    <property type="entry name" value="ATP-grasp"/>
</dbReference>
<evidence type="ECO:0000313" key="8">
    <source>
        <dbReference type="Proteomes" id="UP000032221"/>
    </source>
</evidence>
<accession>A0A0D1JMB7</accession>
<evidence type="ECO:0000256" key="4">
    <source>
        <dbReference type="ARBA" id="ARBA00022840"/>
    </source>
</evidence>
<organism evidence="7 8">
    <name type="scientific">Mycolicibacterium llatzerense</name>
    <dbReference type="NCBI Taxonomy" id="280871"/>
    <lineage>
        <taxon>Bacteria</taxon>
        <taxon>Bacillati</taxon>
        <taxon>Actinomycetota</taxon>
        <taxon>Actinomycetes</taxon>
        <taxon>Mycobacteriales</taxon>
        <taxon>Mycobacteriaceae</taxon>
        <taxon>Mycolicibacterium</taxon>
    </lineage>
</organism>
<reference evidence="7 8" key="1">
    <citation type="submission" date="2015-01" db="EMBL/GenBank/DDBJ databases">
        <title>Genome sequence of Mycobacterium llatzerense and Mycobacterium immunogenum recovered from brain abscess.</title>
        <authorList>
            <person name="Greninger A.L."/>
            <person name="Langelier C."/>
            <person name="Cunningham G."/>
            <person name="Chiu C.Y."/>
            <person name="Miller S."/>
        </authorList>
    </citation>
    <scope>NUCLEOTIDE SEQUENCE [LARGE SCALE GENOMIC DNA]</scope>
    <source>
        <strain evidence="7 8">CLUC14</strain>
    </source>
</reference>
<dbReference type="STRING" id="280871.TL10_28705"/>
<dbReference type="EMBL" id="JXST01000073">
    <property type="protein sequence ID" value="KIU13649.1"/>
    <property type="molecule type" value="Genomic_DNA"/>
</dbReference>
<dbReference type="GO" id="GO:0016874">
    <property type="term" value="F:ligase activity"/>
    <property type="evidence" value="ECO:0007669"/>
    <property type="project" value="UniProtKB-KW"/>
</dbReference>
<evidence type="ECO:0000256" key="2">
    <source>
        <dbReference type="ARBA" id="ARBA00022741"/>
    </source>
</evidence>
<dbReference type="PANTHER" id="PTHR43055">
    <property type="entry name" value="FORMATE-DEPENDENT PHOSPHORIBOSYLGLYCINAMIDE FORMYLTRANSFERASE"/>
    <property type="match status" value="1"/>
</dbReference>